<dbReference type="OrthoDB" id="9788327at2"/>
<gene>
    <name evidence="1" type="ORF">EDD79_100622</name>
</gene>
<organism evidence="1 2">
    <name type="scientific">Serpentinicella alkaliphila</name>
    <dbReference type="NCBI Taxonomy" id="1734049"/>
    <lineage>
        <taxon>Bacteria</taxon>
        <taxon>Bacillati</taxon>
        <taxon>Bacillota</taxon>
        <taxon>Clostridia</taxon>
        <taxon>Peptostreptococcales</taxon>
        <taxon>Natronincolaceae</taxon>
        <taxon>Serpentinicella</taxon>
    </lineage>
</organism>
<sequence>MLKRILIVIVCILVGSIGNFTYAAENINPKFKSLDSIERYIVSQLSERNPISEFDIISSDLISQIIAGEKAELLLDTVNRAIAKSPYNLYSYSTLEYGLDGFTDRITVKYTIGYMTTPEQERDLAEAVKRVLKEIITDNMSDIEKIKAVNNFIVLNTEYNLDYAGNPYSPHTVMFKGQGVCQGYLCWPT</sequence>
<dbReference type="AlphaFoldDB" id="A0A4R2U3G0"/>
<comment type="caution">
    <text evidence="1">The sequence shown here is derived from an EMBL/GenBank/DDBJ whole genome shotgun (WGS) entry which is preliminary data.</text>
</comment>
<dbReference type="EMBL" id="SLYC01000006">
    <property type="protein sequence ID" value="TCQ04619.1"/>
    <property type="molecule type" value="Genomic_DNA"/>
</dbReference>
<reference evidence="1 2" key="1">
    <citation type="submission" date="2019-03" db="EMBL/GenBank/DDBJ databases">
        <title>Genomic Encyclopedia of Type Strains, Phase IV (KMG-IV): sequencing the most valuable type-strain genomes for metagenomic binning, comparative biology and taxonomic classification.</title>
        <authorList>
            <person name="Goeker M."/>
        </authorList>
    </citation>
    <scope>NUCLEOTIDE SEQUENCE [LARGE SCALE GENOMIC DNA]</scope>
    <source>
        <strain evidence="1 2">DSM 100013</strain>
    </source>
</reference>
<dbReference type="Gene3D" id="3.10.620.30">
    <property type="match status" value="1"/>
</dbReference>
<proteinExistence type="predicted"/>
<accession>A0A4R2U3G0</accession>
<dbReference type="InterPro" id="IPR038765">
    <property type="entry name" value="Papain-like_cys_pep_sf"/>
</dbReference>
<name>A0A4R2U3G0_9FIRM</name>
<dbReference type="SUPFAM" id="SSF54001">
    <property type="entry name" value="Cysteine proteinases"/>
    <property type="match status" value="1"/>
</dbReference>
<evidence type="ECO:0000313" key="2">
    <source>
        <dbReference type="Proteomes" id="UP000295504"/>
    </source>
</evidence>
<dbReference type="RefSeq" id="WP_132847756.1">
    <property type="nucleotide sequence ID" value="NZ_CP058648.1"/>
</dbReference>
<evidence type="ECO:0000313" key="1">
    <source>
        <dbReference type="EMBL" id="TCQ04619.1"/>
    </source>
</evidence>
<protein>
    <submittedName>
        <fullName evidence="1">Uncharacterized protein</fullName>
    </submittedName>
</protein>
<dbReference type="Proteomes" id="UP000295504">
    <property type="component" value="Unassembled WGS sequence"/>
</dbReference>
<keyword evidence="2" id="KW-1185">Reference proteome</keyword>